<dbReference type="AlphaFoldDB" id="A0AA40C112"/>
<feature type="non-terminal residue" evidence="2">
    <location>
        <position position="1"/>
    </location>
</feature>
<dbReference type="InterPro" id="IPR052895">
    <property type="entry name" value="HetReg/Transcr_Mod"/>
</dbReference>
<protein>
    <recommendedName>
        <fullName evidence="1">Heterokaryon incompatibility domain-containing protein</fullName>
    </recommendedName>
</protein>
<accession>A0AA40C112</accession>
<dbReference type="EMBL" id="JAULSU010000004">
    <property type="protein sequence ID" value="KAK0621022.1"/>
    <property type="molecule type" value="Genomic_DNA"/>
</dbReference>
<gene>
    <name evidence="2" type="ORF">B0T14DRAFT_429377</name>
</gene>
<evidence type="ECO:0000313" key="3">
    <source>
        <dbReference type="Proteomes" id="UP001175000"/>
    </source>
</evidence>
<dbReference type="InterPro" id="IPR010730">
    <property type="entry name" value="HET"/>
</dbReference>
<organism evidence="2 3">
    <name type="scientific">Immersiella caudata</name>
    <dbReference type="NCBI Taxonomy" id="314043"/>
    <lineage>
        <taxon>Eukaryota</taxon>
        <taxon>Fungi</taxon>
        <taxon>Dikarya</taxon>
        <taxon>Ascomycota</taxon>
        <taxon>Pezizomycotina</taxon>
        <taxon>Sordariomycetes</taxon>
        <taxon>Sordariomycetidae</taxon>
        <taxon>Sordariales</taxon>
        <taxon>Lasiosphaeriaceae</taxon>
        <taxon>Immersiella</taxon>
    </lineage>
</organism>
<sequence length="84" mass="9637">VKLVELLLGDKEDVLTLYIYDVSLDDGPVYEALSYEWGENSGSIPVHYEPDDHLLVTPNLHSVLRRLREHDKPRTLWADASCMN</sequence>
<comment type="caution">
    <text evidence="2">The sequence shown here is derived from an EMBL/GenBank/DDBJ whole genome shotgun (WGS) entry which is preliminary data.</text>
</comment>
<reference evidence="2" key="1">
    <citation type="submission" date="2023-06" db="EMBL/GenBank/DDBJ databases">
        <title>Genome-scale phylogeny and comparative genomics of the fungal order Sordariales.</title>
        <authorList>
            <consortium name="Lawrence Berkeley National Laboratory"/>
            <person name="Hensen N."/>
            <person name="Bonometti L."/>
            <person name="Westerberg I."/>
            <person name="Brannstrom I.O."/>
            <person name="Guillou S."/>
            <person name="Cros-Aarteil S."/>
            <person name="Calhoun S."/>
            <person name="Haridas S."/>
            <person name="Kuo A."/>
            <person name="Mondo S."/>
            <person name="Pangilinan J."/>
            <person name="Riley R."/>
            <person name="Labutti K."/>
            <person name="Andreopoulos B."/>
            <person name="Lipzen A."/>
            <person name="Chen C."/>
            <person name="Yanf M."/>
            <person name="Daum C."/>
            <person name="Ng V."/>
            <person name="Clum A."/>
            <person name="Steindorff A."/>
            <person name="Ohm R."/>
            <person name="Martin F."/>
            <person name="Silar P."/>
            <person name="Natvig D."/>
            <person name="Lalanne C."/>
            <person name="Gautier V."/>
            <person name="Ament-Velasquez S.L."/>
            <person name="Kruys A."/>
            <person name="Hutchinson M.I."/>
            <person name="Powell A.J."/>
            <person name="Barry K."/>
            <person name="Miller A.N."/>
            <person name="Grigoriev I.V."/>
            <person name="Debuchy R."/>
            <person name="Gladieux P."/>
            <person name="Thoren M.H."/>
            <person name="Johannesson H."/>
        </authorList>
    </citation>
    <scope>NUCLEOTIDE SEQUENCE</scope>
    <source>
        <strain evidence="2">CBS 606.72</strain>
    </source>
</reference>
<evidence type="ECO:0000259" key="1">
    <source>
        <dbReference type="Pfam" id="PF06985"/>
    </source>
</evidence>
<feature type="domain" description="Heterokaryon incompatibility" evidence="1">
    <location>
        <begin position="30"/>
        <end position="84"/>
    </location>
</feature>
<keyword evidence="3" id="KW-1185">Reference proteome</keyword>
<evidence type="ECO:0000313" key="2">
    <source>
        <dbReference type="EMBL" id="KAK0621022.1"/>
    </source>
</evidence>
<proteinExistence type="predicted"/>
<name>A0AA40C112_9PEZI</name>
<dbReference type="Pfam" id="PF06985">
    <property type="entry name" value="HET"/>
    <property type="match status" value="1"/>
</dbReference>
<dbReference type="Proteomes" id="UP001175000">
    <property type="component" value="Unassembled WGS sequence"/>
</dbReference>
<dbReference type="PANTHER" id="PTHR24148">
    <property type="entry name" value="ANKYRIN REPEAT DOMAIN-CONTAINING PROTEIN 39 HOMOLOG-RELATED"/>
    <property type="match status" value="1"/>
</dbReference>
<dbReference type="PANTHER" id="PTHR24148:SF73">
    <property type="entry name" value="HET DOMAIN PROTEIN (AFU_ORTHOLOGUE AFUA_8G01020)"/>
    <property type="match status" value="1"/>
</dbReference>